<dbReference type="AlphaFoldDB" id="B0T1I3"/>
<keyword evidence="4 7" id="KW-0686">Riboflavin biosynthesis</keyword>
<dbReference type="HAMAP" id="MF_00178">
    <property type="entry name" value="Lumazine_synth"/>
    <property type="match status" value="1"/>
</dbReference>
<comment type="pathway">
    <text evidence="1 7">Cofactor biosynthesis; riboflavin biosynthesis; riboflavin from 2-hydroxy-3-oxobutyl phosphate and 5-amino-6-(D-ribitylamino)uracil: step 1/2.</text>
</comment>
<feature type="binding site" evidence="7">
    <location>
        <begin position="45"/>
        <end position="47"/>
    </location>
    <ligand>
        <name>5-amino-6-(D-ribitylamino)uracil</name>
        <dbReference type="ChEBI" id="CHEBI:15934"/>
    </ligand>
</feature>
<accession>B0T1I3</accession>
<keyword evidence="5 7" id="KW-0808">Transferase</keyword>
<dbReference type="InterPro" id="IPR002180">
    <property type="entry name" value="LS/RS"/>
</dbReference>
<feature type="binding site" evidence="7">
    <location>
        <position position="108"/>
    </location>
    <ligand>
        <name>5-amino-6-(D-ribitylamino)uracil</name>
        <dbReference type="ChEBI" id="CHEBI:15934"/>
    </ligand>
</feature>
<dbReference type="eggNOG" id="COG0054">
    <property type="taxonomic scope" value="Bacteria"/>
</dbReference>
<dbReference type="GO" id="GO:0009231">
    <property type="term" value="P:riboflavin biosynthetic process"/>
    <property type="evidence" value="ECO:0007669"/>
    <property type="project" value="UniProtKB-UniRule"/>
</dbReference>
<dbReference type="Pfam" id="PF00885">
    <property type="entry name" value="DMRL_synthase"/>
    <property type="match status" value="1"/>
</dbReference>
<comment type="catalytic activity">
    <reaction evidence="6 7">
        <text>(2S)-2-hydroxy-3-oxobutyl phosphate + 5-amino-6-(D-ribitylamino)uracil = 6,7-dimethyl-8-(1-D-ribityl)lumazine + phosphate + 2 H2O + H(+)</text>
        <dbReference type="Rhea" id="RHEA:26152"/>
        <dbReference type="ChEBI" id="CHEBI:15377"/>
        <dbReference type="ChEBI" id="CHEBI:15378"/>
        <dbReference type="ChEBI" id="CHEBI:15934"/>
        <dbReference type="ChEBI" id="CHEBI:43474"/>
        <dbReference type="ChEBI" id="CHEBI:58201"/>
        <dbReference type="ChEBI" id="CHEBI:58830"/>
        <dbReference type="EC" id="2.5.1.78"/>
    </reaction>
</comment>
<dbReference type="PANTHER" id="PTHR21058">
    <property type="entry name" value="6,7-DIMETHYL-8-RIBITYLLUMAZINE SYNTHASE DMRL SYNTHASE LUMAZINE SYNTHASE"/>
    <property type="match status" value="1"/>
</dbReference>
<dbReference type="CDD" id="cd09209">
    <property type="entry name" value="Lumazine_synthase-I"/>
    <property type="match status" value="1"/>
</dbReference>
<dbReference type="GO" id="GO:0000906">
    <property type="term" value="F:6,7-dimethyl-8-ribityllumazine synthase activity"/>
    <property type="evidence" value="ECO:0007669"/>
    <property type="project" value="UniProtKB-UniRule"/>
</dbReference>
<evidence type="ECO:0000313" key="8">
    <source>
        <dbReference type="EMBL" id="ABZ72172.1"/>
    </source>
</evidence>
<dbReference type="PANTHER" id="PTHR21058:SF0">
    <property type="entry name" value="6,7-DIMETHYL-8-RIBITYLLUMAZINE SYNTHASE"/>
    <property type="match status" value="1"/>
</dbReference>
<feature type="binding site" evidence="7">
    <location>
        <begin position="80"/>
        <end position="81"/>
    </location>
    <ligand>
        <name>(2S)-2-hydroxy-3-oxobutyl phosphate</name>
        <dbReference type="ChEBI" id="CHEBI:58830"/>
    </ligand>
</feature>
<protein>
    <recommendedName>
        <fullName evidence="3 7">6,7-dimethyl-8-ribityllumazine synthase</fullName>
        <shortName evidence="7">DMRL synthase</shortName>
        <shortName evidence="7">LS</shortName>
        <shortName evidence="7">Lumazine synthase</shortName>
        <ecNumber evidence="3 7">2.5.1.78</ecNumber>
    </recommendedName>
</protein>
<feature type="active site" description="Proton donor" evidence="7">
    <location>
        <position position="83"/>
    </location>
</feature>
<dbReference type="STRING" id="366602.Caul_3045"/>
<reference evidence="8" key="1">
    <citation type="submission" date="2008-01" db="EMBL/GenBank/DDBJ databases">
        <title>Complete sequence of chromosome of Caulobacter sp. K31.</title>
        <authorList>
            <consortium name="US DOE Joint Genome Institute"/>
            <person name="Copeland A."/>
            <person name="Lucas S."/>
            <person name="Lapidus A."/>
            <person name="Barry K."/>
            <person name="Glavina del Rio T."/>
            <person name="Dalin E."/>
            <person name="Tice H."/>
            <person name="Pitluck S."/>
            <person name="Bruce D."/>
            <person name="Goodwin L."/>
            <person name="Thompson L.S."/>
            <person name="Brettin T."/>
            <person name="Detter J.C."/>
            <person name="Han C."/>
            <person name="Schmutz J."/>
            <person name="Larimer F."/>
            <person name="Land M."/>
            <person name="Hauser L."/>
            <person name="Kyrpides N."/>
            <person name="Kim E."/>
            <person name="Stephens C."/>
            <person name="Richardson P."/>
        </authorList>
    </citation>
    <scope>NUCLEOTIDE SEQUENCE [LARGE SCALE GENOMIC DNA]</scope>
    <source>
        <strain evidence="8">K31</strain>
    </source>
</reference>
<dbReference type="KEGG" id="cak:Caul_3045"/>
<feature type="binding site" evidence="7">
    <location>
        <begin position="75"/>
        <end position="77"/>
    </location>
    <ligand>
        <name>5-amino-6-(D-ribitylamino)uracil</name>
        <dbReference type="ChEBI" id="CHEBI:15934"/>
    </ligand>
</feature>
<comment type="similarity">
    <text evidence="2 7">Belongs to the DMRL synthase family.</text>
</comment>
<proteinExistence type="inferred from homology"/>
<evidence type="ECO:0000256" key="2">
    <source>
        <dbReference type="ARBA" id="ARBA00007424"/>
    </source>
</evidence>
<dbReference type="HOGENOM" id="CLU_089358_1_2_5"/>
<evidence type="ECO:0000256" key="7">
    <source>
        <dbReference type="HAMAP-Rule" id="MF_00178"/>
    </source>
</evidence>
<dbReference type="InterPro" id="IPR034964">
    <property type="entry name" value="LS"/>
</dbReference>
<dbReference type="GO" id="GO:0005829">
    <property type="term" value="C:cytosol"/>
    <property type="evidence" value="ECO:0007669"/>
    <property type="project" value="TreeGrafter"/>
</dbReference>
<dbReference type="Gene3D" id="3.40.50.960">
    <property type="entry name" value="Lumazine/riboflavin synthase"/>
    <property type="match status" value="1"/>
</dbReference>
<dbReference type="EC" id="2.5.1.78" evidence="3 7"/>
<comment type="function">
    <text evidence="7">Catalyzes the formation of 6,7-dimethyl-8-ribityllumazine by condensation of 5-amino-6-(D-ribitylamino)uracil with 3,4-dihydroxy-2-butanone 4-phosphate. This is the penultimate step in the biosynthesis of riboflavin.</text>
</comment>
<dbReference type="SUPFAM" id="SSF52121">
    <property type="entry name" value="Lumazine synthase"/>
    <property type="match status" value="1"/>
</dbReference>
<evidence type="ECO:0000256" key="4">
    <source>
        <dbReference type="ARBA" id="ARBA00022619"/>
    </source>
</evidence>
<evidence type="ECO:0000256" key="1">
    <source>
        <dbReference type="ARBA" id="ARBA00004917"/>
    </source>
</evidence>
<organism evidence="8">
    <name type="scientific">Caulobacter sp. (strain K31)</name>
    <dbReference type="NCBI Taxonomy" id="366602"/>
    <lineage>
        <taxon>Bacteria</taxon>
        <taxon>Pseudomonadati</taxon>
        <taxon>Pseudomonadota</taxon>
        <taxon>Alphaproteobacteria</taxon>
        <taxon>Caulobacterales</taxon>
        <taxon>Caulobacteraceae</taxon>
        <taxon>Caulobacter</taxon>
    </lineage>
</organism>
<dbReference type="EMBL" id="CP000927">
    <property type="protein sequence ID" value="ABZ72172.1"/>
    <property type="molecule type" value="Genomic_DNA"/>
</dbReference>
<sequence length="153" mass="16555">MEDKIRLLIVEARRYSGLSDALLQGAAQAIDAQGAEYDVITVSEAMQLPTAIAMAEEAGNRPVGVRYDGFVALGVIIRGETYHSEIMANETARGLNDLSFGKRLAIGYGIVTVDEEDQAWSRTRVSEGDRGGKAAQECLEIVGLKRQLLGQAR</sequence>
<evidence type="ECO:0000256" key="6">
    <source>
        <dbReference type="ARBA" id="ARBA00048785"/>
    </source>
</evidence>
<evidence type="ECO:0000256" key="3">
    <source>
        <dbReference type="ARBA" id="ARBA00012664"/>
    </source>
</evidence>
<comment type="caution">
    <text evidence="7">Lacks conserved residue(s) required for the propagation of feature annotation.</text>
</comment>
<dbReference type="UniPathway" id="UPA00275">
    <property type="reaction ID" value="UER00404"/>
</dbReference>
<evidence type="ECO:0000256" key="5">
    <source>
        <dbReference type="ARBA" id="ARBA00022679"/>
    </source>
</evidence>
<name>B0T1I3_CAUSK</name>
<feature type="binding site" evidence="7">
    <location>
        <position position="122"/>
    </location>
    <ligand>
        <name>(2S)-2-hydroxy-3-oxobutyl phosphate</name>
        <dbReference type="ChEBI" id="CHEBI:58830"/>
    </ligand>
</feature>
<dbReference type="GO" id="GO:0009349">
    <property type="term" value="C:riboflavin synthase complex"/>
    <property type="evidence" value="ECO:0007669"/>
    <property type="project" value="InterPro"/>
</dbReference>
<dbReference type="InterPro" id="IPR036467">
    <property type="entry name" value="LS/RS_sf"/>
</dbReference>
<gene>
    <name evidence="7" type="primary">ribH</name>
    <name evidence="8" type="ordered locus">Caul_3045</name>
</gene>